<dbReference type="AlphaFoldDB" id="A0A1Q3CM08"/>
<gene>
    <name evidence="2" type="ORF">CFOL_v3_24674</name>
</gene>
<proteinExistence type="predicted"/>
<feature type="non-terminal residue" evidence="2">
    <location>
        <position position="1"/>
    </location>
</feature>
<organism evidence="2 3">
    <name type="scientific">Cephalotus follicularis</name>
    <name type="common">Albany pitcher plant</name>
    <dbReference type="NCBI Taxonomy" id="3775"/>
    <lineage>
        <taxon>Eukaryota</taxon>
        <taxon>Viridiplantae</taxon>
        <taxon>Streptophyta</taxon>
        <taxon>Embryophyta</taxon>
        <taxon>Tracheophyta</taxon>
        <taxon>Spermatophyta</taxon>
        <taxon>Magnoliopsida</taxon>
        <taxon>eudicotyledons</taxon>
        <taxon>Gunneridae</taxon>
        <taxon>Pentapetalae</taxon>
        <taxon>rosids</taxon>
        <taxon>fabids</taxon>
        <taxon>Oxalidales</taxon>
        <taxon>Cephalotaceae</taxon>
        <taxon>Cephalotus</taxon>
    </lineage>
</organism>
<sequence length="106" mass="12656">VLDPRRKMKFVEFGLSKMYENEDELKKEMIKKVEDIVNSLFGEYRSVLDSFRSSLTPTIVEFLICSQDWLRSSQQINVEEAFKDLEKFEIDNFYIFALLLVIQLYL</sequence>
<dbReference type="OrthoDB" id="1002020at2759"/>
<feature type="domain" description="hAT-like transposase RNase-H fold" evidence="1">
    <location>
        <begin position="1"/>
        <end position="44"/>
    </location>
</feature>
<dbReference type="InterPro" id="IPR025525">
    <property type="entry name" value="hAT-like_transposase_RNase-H"/>
</dbReference>
<evidence type="ECO:0000313" key="2">
    <source>
        <dbReference type="EMBL" id="GAV81215.1"/>
    </source>
</evidence>
<accession>A0A1Q3CM08</accession>
<dbReference type="Pfam" id="PF14372">
    <property type="entry name" value="hAT-like_RNase-H"/>
    <property type="match status" value="1"/>
</dbReference>
<reference evidence="3" key="1">
    <citation type="submission" date="2016-04" db="EMBL/GenBank/DDBJ databases">
        <title>Cephalotus genome sequencing.</title>
        <authorList>
            <person name="Fukushima K."/>
            <person name="Hasebe M."/>
            <person name="Fang X."/>
        </authorList>
    </citation>
    <scope>NUCLEOTIDE SEQUENCE [LARGE SCALE GENOMIC DNA]</scope>
    <source>
        <strain evidence="3">cv. St1</strain>
    </source>
</reference>
<dbReference type="InParanoid" id="A0A1Q3CM08"/>
<dbReference type="PANTHER" id="PTHR23272:SF184">
    <property type="entry name" value="OS03G0311250 PROTEIN"/>
    <property type="match status" value="1"/>
</dbReference>
<dbReference type="GO" id="GO:0003677">
    <property type="term" value="F:DNA binding"/>
    <property type="evidence" value="ECO:0007669"/>
    <property type="project" value="InterPro"/>
</dbReference>
<dbReference type="Proteomes" id="UP000187406">
    <property type="component" value="Unassembled WGS sequence"/>
</dbReference>
<dbReference type="EMBL" id="BDDD01002355">
    <property type="protein sequence ID" value="GAV81215.1"/>
    <property type="molecule type" value="Genomic_DNA"/>
</dbReference>
<comment type="caution">
    <text evidence="2">The sequence shown here is derived from an EMBL/GenBank/DDBJ whole genome shotgun (WGS) entry which is preliminary data.</text>
</comment>
<keyword evidence="3" id="KW-1185">Reference proteome</keyword>
<evidence type="ECO:0000313" key="3">
    <source>
        <dbReference type="Proteomes" id="UP000187406"/>
    </source>
</evidence>
<name>A0A1Q3CM08_CEPFO</name>
<evidence type="ECO:0000259" key="1">
    <source>
        <dbReference type="Pfam" id="PF14372"/>
    </source>
</evidence>
<dbReference type="PANTHER" id="PTHR23272">
    <property type="entry name" value="BED FINGER-RELATED"/>
    <property type="match status" value="1"/>
</dbReference>
<protein>
    <submittedName>
        <fullName evidence="2">DUF4413 domain-containing protein</fullName>
    </submittedName>
</protein>